<dbReference type="AlphaFoldDB" id="A0ABD2C7M9"/>
<proteinExistence type="predicted"/>
<keyword evidence="7" id="KW-1185">Reference proteome</keyword>
<dbReference type="PANTHER" id="PTHR13720:SF13">
    <property type="entry name" value="CILIA- AND FLAGELLA-ASSOCIATED PROTEIN 251"/>
    <property type="match status" value="1"/>
</dbReference>
<comment type="caution">
    <text evidence="6">The sequence shown here is derived from an EMBL/GenBank/DDBJ whole genome shotgun (WGS) entry which is preliminary data.</text>
</comment>
<dbReference type="GO" id="GO:0005929">
    <property type="term" value="C:cilium"/>
    <property type="evidence" value="ECO:0007669"/>
    <property type="project" value="UniProtKB-SubCell"/>
</dbReference>
<evidence type="ECO:0000256" key="3">
    <source>
        <dbReference type="ARBA" id="ARBA00022737"/>
    </source>
</evidence>
<evidence type="ECO:0000256" key="1">
    <source>
        <dbReference type="ARBA" id="ARBA00004138"/>
    </source>
</evidence>
<dbReference type="Gene3D" id="2.130.10.10">
    <property type="entry name" value="YVTN repeat-like/Quinoprotein amine dehydrogenase"/>
    <property type="match status" value="2"/>
</dbReference>
<dbReference type="SUPFAM" id="SSF50978">
    <property type="entry name" value="WD40 repeat-like"/>
    <property type="match status" value="1"/>
</dbReference>
<dbReference type="SMART" id="SM00320">
    <property type="entry name" value="WD40"/>
    <property type="match status" value="7"/>
</dbReference>
<dbReference type="Gene3D" id="1.10.238.10">
    <property type="entry name" value="EF-hand"/>
    <property type="match status" value="1"/>
</dbReference>
<evidence type="ECO:0000313" key="6">
    <source>
        <dbReference type="EMBL" id="KAL2741004.1"/>
    </source>
</evidence>
<evidence type="ECO:0000256" key="2">
    <source>
        <dbReference type="ARBA" id="ARBA00022574"/>
    </source>
</evidence>
<gene>
    <name evidence="6" type="ORF">V1478_001145</name>
</gene>
<reference evidence="6 7" key="1">
    <citation type="journal article" date="2024" name="Ann. Entomol. Soc. Am.">
        <title>Genomic analyses of the southern and eastern yellowjacket wasps (Hymenoptera: Vespidae) reveal evolutionary signatures of social life.</title>
        <authorList>
            <person name="Catto M.A."/>
            <person name="Caine P.B."/>
            <person name="Orr S.E."/>
            <person name="Hunt B.G."/>
            <person name="Goodisman M.A.D."/>
        </authorList>
    </citation>
    <scope>NUCLEOTIDE SEQUENCE [LARGE SCALE GENOMIC DNA]</scope>
    <source>
        <strain evidence="6">233</strain>
        <tissue evidence="6">Head and thorax</tissue>
    </source>
</reference>
<protein>
    <recommendedName>
        <fullName evidence="5">Cilia- and flagella-associated protein 251</fullName>
    </recommendedName>
</protein>
<organism evidence="6 7">
    <name type="scientific">Vespula squamosa</name>
    <name type="common">Southern yellow jacket</name>
    <name type="synonym">Wasp</name>
    <dbReference type="NCBI Taxonomy" id="30214"/>
    <lineage>
        <taxon>Eukaryota</taxon>
        <taxon>Metazoa</taxon>
        <taxon>Ecdysozoa</taxon>
        <taxon>Arthropoda</taxon>
        <taxon>Hexapoda</taxon>
        <taxon>Insecta</taxon>
        <taxon>Pterygota</taxon>
        <taxon>Neoptera</taxon>
        <taxon>Endopterygota</taxon>
        <taxon>Hymenoptera</taxon>
        <taxon>Apocrita</taxon>
        <taxon>Aculeata</taxon>
        <taxon>Vespoidea</taxon>
        <taxon>Vespidae</taxon>
        <taxon>Vespinae</taxon>
        <taxon>Vespula</taxon>
    </lineage>
</organism>
<dbReference type="PANTHER" id="PTHR13720">
    <property type="entry name" value="WD-40 REPEAT PROTEIN"/>
    <property type="match status" value="1"/>
</dbReference>
<sequence length="1067" mass="122356">MTSSFKNFDKKKTTHLPKNDTKEKISKFNICPYKLQYSFGFNPKVPIINLTTENRTLIAYASSHVAIMYDYSSNEMLPLQGHKTAVRTISSSNDGKWLLTADFEKDCAVIIWDTEIKMPICTLFEPHGINGLTAARISPNAKYIVTVGNEKFQNVYFWLWTYGRDKPDAIVELSEVHLDRVKEISFDIDFPKRFALTTSHHVLFFTWDQDKLSYYQPTITAKYGRFGILNSSVFIKKTANMLTATTNGFVLVWSHVYTVKHAAEEDTNIKKKHIKSVKLQTCNIIVILNYEGMVVTGNSNGRINFYDNELKLLYWCQNHEWESIRSISFDLCSKLLGPVYSISETDIESSNGDSTDELKSGTESEFLENLISQEKDNSFQDVRYLNNKVDKKLSHLTVNIEPVPKYYYDKHLTYVATDATIQRSRFIVRNCFLSTKKGTLALLDIANLKCKFIMKHSATYVTSLDAHPESTYFITGNRNSILNLYDYEKCSLIISRKVPDLPNFETIFNVQAKRNQIIYISCPQIHDNLTAITALKYSPTSDLLICGMENGTLWVLHPLTLELLDEFPYKHSSQSIRNIAFTKCSTYMAYSDDALSIVVFKKNNSNSLNETNIWNLIGICHSHSLPIRQVLFGSSIKGNSVPRLFSLGEDKDLIEYDLENSGPYPDPGLKILQIDRIESKATPLYMEWYPKFGIETLFVISNSEHKYRLLNDIIRMIRGTFVNPTFGSPVQRFKVSDIMEFSLKCYIITIFYFQILPKENNKIHMVFSTNKEIGLQILPIDGNPYTSLAITGHPLQITGFAVDCKNSIVFTMGCSDSCVLMWKMKFRSIEIMKRLGGEGLSPFYSLIKGGKNGWLFNEMQDLFYYAQILEQGENTIETRKISDMASIKQIPNLMRAVGYFPSNKELENILCEVSYKNYAETGQLLDEITFEDFVKLYINHRPVFGYSTREMKKAFASFCENESINDEDLVLTRDQFMNILFGTYPDKDILKDKLLGEPLTLEEAYTYLKLLIPSEDANIEHFADSKGQISRSINFDFLPSRISYKDFVTVILGVDLSEKMRAENKVT</sequence>
<dbReference type="Pfam" id="PF00400">
    <property type="entry name" value="WD40"/>
    <property type="match status" value="2"/>
</dbReference>
<dbReference type="Proteomes" id="UP001607302">
    <property type="component" value="Unassembled WGS sequence"/>
</dbReference>
<dbReference type="InterPro" id="IPR036322">
    <property type="entry name" value="WD40_repeat_dom_sf"/>
</dbReference>
<dbReference type="InterPro" id="IPR015943">
    <property type="entry name" value="WD40/YVTN_repeat-like_dom_sf"/>
</dbReference>
<evidence type="ECO:0000313" key="7">
    <source>
        <dbReference type="Proteomes" id="UP001607302"/>
    </source>
</evidence>
<dbReference type="InterPro" id="IPR001680">
    <property type="entry name" value="WD40_rpt"/>
</dbReference>
<name>A0ABD2C7M9_VESSQ</name>
<accession>A0ABD2C7M9</accession>
<keyword evidence="4" id="KW-0966">Cell projection</keyword>
<dbReference type="InterPro" id="IPR050630">
    <property type="entry name" value="WD_repeat_EMAP"/>
</dbReference>
<dbReference type="InterPro" id="IPR011047">
    <property type="entry name" value="Quinoprotein_ADH-like_sf"/>
</dbReference>
<keyword evidence="3" id="KW-0677">Repeat</keyword>
<dbReference type="SUPFAM" id="SSF50998">
    <property type="entry name" value="Quinoprotein alcohol dehydrogenase-like"/>
    <property type="match status" value="1"/>
</dbReference>
<evidence type="ECO:0000256" key="5">
    <source>
        <dbReference type="ARBA" id="ARBA00040994"/>
    </source>
</evidence>
<evidence type="ECO:0000256" key="4">
    <source>
        <dbReference type="ARBA" id="ARBA00023273"/>
    </source>
</evidence>
<dbReference type="EMBL" id="JAUDFV010000020">
    <property type="protein sequence ID" value="KAL2741004.1"/>
    <property type="molecule type" value="Genomic_DNA"/>
</dbReference>
<comment type="subcellular location">
    <subcellularLocation>
        <location evidence="1">Cell projection</location>
        <location evidence="1">Cilium</location>
    </subcellularLocation>
</comment>
<keyword evidence="2" id="KW-0853">WD repeat</keyword>